<comment type="similarity">
    <text evidence="6">Belongs to the SOFL plant protein family.</text>
</comment>
<gene>
    <name evidence="8" type="ORF">EZV62_015708</name>
</gene>
<keyword evidence="4" id="KW-0932">Cytokinin signaling pathway</keyword>
<evidence type="ECO:0000256" key="2">
    <source>
        <dbReference type="ARBA" id="ARBA00022490"/>
    </source>
</evidence>
<keyword evidence="2" id="KW-0963">Cytoplasm</keyword>
<dbReference type="PANTHER" id="PTHR33347">
    <property type="entry name" value="OSJNBA0091C07.3 PROTEIN"/>
    <property type="match status" value="1"/>
</dbReference>
<sequence length="127" mass="14357">MDSSKYYLMSSEGCSSSESGWTKYMDSPMQEDDAECSNVDDGDDEDDNNDRNENHGISHDRRDDKEESDDSMASDASSGPSHQHKHANDKASRGIASSKHSKLDHVKKLFSWKKTNEKDHKHKKHGK</sequence>
<keyword evidence="9" id="KW-1185">Reference proteome</keyword>
<feature type="compositionally biased region" description="Low complexity" evidence="7">
    <location>
        <begin position="10"/>
        <end position="20"/>
    </location>
</feature>
<dbReference type="GO" id="GO:0009736">
    <property type="term" value="P:cytokinin-activated signaling pathway"/>
    <property type="evidence" value="ECO:0007669"/>
    <property type="project" value="UniProtKB-KW"/>
</dbReference>
<dbReference type="GO" id="GO:0005737">
    <property type="term" value="C:cytoplasm"/>
    <property type="evidence" value="ECO:0007669"/>
    <property type="project" value="UniProtKB-SubCell"/>
</dbReference>
<evidence type="ECO:0000256" key="6">
    <source>
        <dbReference type="ARBA" id="ARBA00024199"/>
    </source>
</evidence>
<evidence type="ECO:0000313" key="9">
    <source>
        <dbReference type="Proteomes" id="UP000323000"/>
    </source>
</evidence>
<keyword evidence="3" id="KW-0203">Cytokinin biosynthesis</keyword>
<evidence type="ECO:0000256" key="4">
    <source>
        <dbReference type="ARBA" id="ARBA00022864"/>
    </source>
</evidence>
<feature type="region of interest" description="Disordered" evidence="7">
    <location>
        <begin position="1"/>
        <end position="127"/>
    </location>
</feature>
<protein>
    <submittedName>
        <fullName evidence="8">Uncharacterized protein</fullName>
    </submittedName>
</protein>
<feature type="compositionally biased region" description="Acidic residues" evidence="7">
    <location>
        <begin position="29"/>
        <end position="48"/>
    </location>
</feature>
<accession>A0A5C7HM71</accession>
<proteinExistence type="inferred from homology"/>
<evidence type="ECO:0000313" key="8">
    <source>
        <dbReference type="EMBL" id="TXG57879.1"/>
    </source>
</evidence>
<evidence type="ECO:0000256" key="5">
    <source>
        <dbReference type="ARBA" id="ARBA00023242"/>
    </source>
</evidence>
<evidence type="ECO:0000256" key="7">
    <source>
        <dbReference type="SAM" id="MobiDB-lite"/>
    </source>
</evidence>
<organism evidence="8 9">
    <name type="scientific">Acer yangbiense</name>
    <dbReference type="NCBI Taxonomy" id="1000413"/>
    <lineage>
        <taxon>Eukaryota</taxon>
        <taxon>Viridiplantae</taxon>
        <taxon>Streptophyta</taxon>
        <taxon>Embryophyta</taxon>
        <taxon>Tracheophyta</taxon>
        <taxon>Spermatophyta</taxon>
        <taxon>Magnoliopsida</taxon>
        <taxon>eudicotyledons</taxon>
        <taxon>Gunneridae</taxon>
        <taxon>Pentapetalae</taxon>
        <taxon>rosids</taxon>
        <taxon>malvids</taxon>
        <taxon>Sapindales</taxon>
        <taxon>Sapindaceae</taxon>
        <taxon>Hippocastanoideae</taxon>
        <taxon>Acereae</taxon>
        <taxon>Acer</taxon>
    </lineage>
</organism>
<dbReference type="PANTHER" id="PTHR33347:SF27">
    <property type="entry name" value="PROTEIN SOB FIVE-LIKE 3-RELATED"/>
    <property type="match status" value="1"/>
</dbReference>
<dbReference type="InterPro" id="IPR044670">
    <property type="entry name" value="SOFL"/>
</dbReference>
<reference evidence="9" key="1">
    <citation type="journal article" date="2019" name="Gigascience">
        <title>De novo genome assembly of the endangered Acer yangbiense, a plant species with extremely small populations endemic to Yunnan Province, China.</title>
        <authorList>
            <person name="Yang J."/>
            <person name="Wariss H.M."/>
            <person name="Tao L."/>
            <person name="Zhang R."/>
            <person name="Yun Q."/>
            <person name="Hollingsworth P."/>
            <person name="Dao Z."/>
            <person name="Luo G."/>
            <person name="Guo H."/>
            <person name="Ma Y."/>
            <person name="Sun W."/>
        </authorList>
    </citation>
    <scope>NUCLEOTIDE SEQUENCE [LARGE SCALE GENOMIC DNA]</scope>
    <source>
        <strain evidence="9">cv. Malutang</strain>
    </source>
</reference>
<dbReference type="AlphaFoldDB" id="A0A5C7HM71"/>
<dbReference type="EMBL" id="VAHF01000007">
    <property type="protein sequence ID" value="TXG57879.1"/>
    <property type="molecule type" value="Genomic_DNA"/>
</dbReference>
<evidence type="ECO:0000256" key="1">
    <source>
        <dbReference type="ARBA" id="ARBA00004496"/>
    </source>
</evidence>
<comment type="caution">
    <text evidence="8">The sequence shown here is derived from an EMBL/GenBank/DDBJ whole genome shotgun (WGS) entry which is preliminary data.</text>
</comment>
<evidence type="ECO:0000256" key="3">
    <source>
        <dbReference type="ARBA" id="ARBA00022712"/>
    </source>
</evidence>
<feature type="compositionally biased region" description="Basic and acidic residues" evidence="7">
    <location>
        <begin position="49"/>
        <end position="65"/>
    </location>
</feature>
<name>A0A5C7HM71_9ROSI</name>
<keyword evidence="5" id="KW-0539">Nucleus</keyword>
<comment type="subcellular location">
    <subcellularLocation>
        <location evidence="1">Cytoplasm</location>
    </subcellularLocation>
</comment>
<dbReference type="Proteomes" id="UP000323000">
    <property type="component" value="Chromosome 7"/>
</dbReference>
<dbReference type="GO" id="GO:0009691">
    <property type="term" value="P:cytokinin biosynthetic process"/>
    <property type="evidence" value="ECO:0007669"/>
    <property type="project" value="UniProtKB-KW"/>
</dbReference>